<reference evidence="5" key="1">
    <citation type="submission" date="2020-05" db="EMBL/GenBank/DDBJ databases">
        <title>Identification of trans-AT polyketide cluster in two marine bacteria, producers of a novel glutaramide-containing polyketide sesbanimide D and analogs.</title>
        <authorList>
            <person name="Kacar D."/>
            <person name="Rodriguez P."/>
            <person name="Canedo L."/>
            <person name="Gonzalez E."/>
            <person name="Galan B."/>
            <person name="De La Calle F."/>
            <person name="Garcia J.L."/>
        </authorList>
    </citation>
    <scope>NUCLEOTIDE SEQUENCE</scope>
    <source>
        <strain evidence="5">PHM038</strain>
    </source>
</reference>
<feature type="domain" description="Ubiquinol-cytochrome c chaperone" evidence="4">
    <location>
        <begin position="33"/>
        <end position="171"/>
    </location>
</feature>
<dbReference type="Pfam" id="PF03981">
    <property type="entry name" value="Ubiq_cyt_C_chap"/>
    <property type="match status" value="1"/>
</dbReference>
<dbReference type="PANTHER" id="PTHR12184:SF1">
    <property type="entry name" value="UBIQUINOL-CYTOCHROME-C REDUCTASE COMPLEX ASSEMBLY FACTOR 1"/>
    <property type="match status" value="1"/>
</dbReference>
<evidence type="ECO:0000256" key="1">
    <source>
        <dbReference type="ARBA" id="ARBA00006407"/>
    </source>
</evidence>
<comment type="similarity">
    <text evidence="1">Belongs to the CBP3 family.</text>
</comment>
<proteinExistence type="inferred from homology"/>
<name>A0A926NXH0_9HYPH</name>
<dbReference type="EMBL" id="JABFCZ010000002">
    <property type="protein sequence ID" value="MBD1545038.1"/>
    <property type="molecule type" value="Genomic_DNA"/>
</dbReference>
<evidence type="ECO:0000259" key="4">
    <source>
        <dbReference type="Pfam" id="PF03981"/>
    </source>
</evidence>
<accession>A0A926NXH0</accession>
<dbReference type="Proteomes" id="UP000598467">
    <property type="component" value="Unassembled WGS sequence"/>
</dbReference>
<evidence type="ECO:0000313" key="5">
    <source>
        <dbReference type="EMBL" id="MBD1545038.1"/>
    </source>
</evidence>
<dbReference type="PANTHER" id="PTHR12184">
    <property type="entry name" value="UBIQUINOL-CYTOCHROME C REDUCTASE COMPLEX ASSEMBLY FACTOR 1 FAMILY MEMBER"/>
    <property type="match status" value="1"/>
</dbReference>
<dbReference type="PIRSF" id="PIRSF032079">
    <property type="entry name" value="UCP032079"/>
    <property type="match status" value="1"/>
</dbReference>
<gene>
    <name evidence="5" type="ORF">HK439_02085</name>
</gene>
<sequence length="193" mass="21407">MLFGLFRRRPSEGEHKTYYEIVAQARQPVFYTDYRVPDTIDGRFDLIIVHAVVLFRRLAGESKKVSEFSQSVFDLFFQDMDASLREMGVTDTRVPKKVKAMGEAFYGRADAYAPCLANGDVEGLSDALSRNIYTDAPDPVAERALAHYMMAAAGALAAQDTAELMSGKLDWPDPAAFAPEEDAPLGRNDGQEQ</sequence>
<comment type="similarity">
    <text evidence="2">Belongs to the UPF0174 family.</text>
</comment>
<comment type="caution">
    <text evidence="5">The sequence shown here is derived from an EMBL/GenBank/DDBJ whole genome shotgun (WGS) entry which is preliminary data.</text>
</comment>
<evidence type="ECO:0000256" key="3">
    <source>
        <dbReference type="SAM" id="MobiDB-lite"/>
    </source>
</evidence>
<dbReference type="InterPro" id="IPR014569">
    <property type="entry name" value="Ubq_cyt-c_CBP3-rel"/>
</dbReference>
<feature type="region of interest" description="Disordered" evidence="3">
    <location>
        <begin position="168"/>
        <end position="193"/>
    </location>
</feature>
<evidence type="ECO:0000256" key="2">
    <source>
        <dbReference type="ARBA" id="ARBA00006436"/>
    </source>
</evidence>
<evidence type="ECO:0000313" key="6">
    <source>
        <dbReference type="Proteomes" id="UP000598467"/>
    </source>
</evidence>
<organism evidence="5 6">
    <name type="scientific">Roseibium aggregatum</name>
    <dbReference type="NCBI Taxonomy" id="187304"/>
    <lineage>
        <taxon>Bacteria</taxon>
        <taxon>Pseudomonadati</taxon>
        <taxon>Pseudomonadota</taxon>
        <taxon>Alphaproteobacteria</taxon>
        <taxon>Hyphomicrobiales</taxon>
        <taxon>Stappiaceae</taxon>
        <taxon>Roseibium</taxon>
    </lineage>
</organism>
<protein>
    <submittedName>
        <fullName evidence="5">Ubiquinol-cytochrome C chaperone</fullName>
    </submittedName>
</protein>
<dbReference type="InterPro" id="IPR021150">
    <property type="entry name" value="Ubiq_cyt_c_chap"/>
</dbReference>
<dbReference type="RefSeq" id="WP_190289700.1">
    <property type="nucleotide sequence ID" value="NZ_JABFCZ010000002.1"/>
</dbReference>
<dbReference type="InterPro" id="IPR007129">
    <property type="entry name" value="Ubiqinol_cyt_c_chaperone_CPB3"/>
</dbReference>
<dbReference type="AlphaFoldDB" id="A0A926NXH0"/>